<gene>
    <name evidence="4" type="ORF">SAMN02745181_3087</name>
</gene>
<feature type="transmembrane region" description="Helical" evidence="2">
    <location>
        <begin position="318"/>
        <end position="336"/>
    </location>
</feature>
<keyword evidence="5" id="KW-1185">Reference proteome</keyword>
<feature type="transmembrane region" description="Helical" evidence="2">
    <location>
        <begin position="76"/>
        <end position="95"/>
    </location>
</feature>
<dbReference type="InterPro" id="IPR023616">
    <property type="entry name" value="Cyt_c_oxase-like_su1_dom"/>
</dbReference>
<keyword evidence="1" id="KW-0249">Electron transport</keyword>
<accession>A0A1M6P6D5</accession>
<dbReference type="InterPro" id="IPR036927">
    <property type="entry name" value="Cyt_c_oxase-like_su1_sf"/>
</dbReference>
<dbReference type="PROSITE" id="PS50855">
    <property type="entry name" value="COX1"/>
    <property type="match status" value="1"/>
</dbReference>
<dbReference type="InParanoid" id="A0A1M6P6D5"/>
<feature type="transmembrane region" description="Helical" evidence="2">
    <location>
        <begin position="175"/>
        <end position="194"/>
    </location>
</feature>
<feature type="transmembrane region" description="Helical" evidence="2">
    <location>
        <begin position="276"/>
        <end position="297"/>
    </location>
</feature>
<keyword evidence="1" id="KW-0813">Transport</keyword>
<dbReference type="Gene3D" id="1.20.210.10">
    <property type="entry name" value="Cytochrome c oxidase-like, subunit I domain"/>
    <property type="match status" value="1"/>
</dbReference>
<dbReference type="AlphaFoldDB" id="A0A1M6P6D5"/>
<keyword evidence="1" id="KW-0679">Respiratory chain</keyword>
<dbReference type="RefSeq" id="WP_143184642.1">
    <property type="nucleotide sequence ID" value="NZ_FQYR01000005.1"/>
</dbReference>
<dbReference type="InterPro" id="IPR000883">
    <property type="entry name" value="Cyt_C_Oxase_1"/>
</dbReference>
<dbReference type="Pfam" id="PF00115">
    <property type="entry name" value="COX1"/>
    <property type="match status" value="1"/>
</dbReference>
<name>A0A1M6P6D5_9BACT</name>
<keyword evidence="2" id="KW-0812">Transmembrane</keyword>
<dbReference type="GO" id="GO:0020037">
    <property type="term" value="F:heme binding"/>
    <property type="evidence" value="ECO:0007669"/>
    <property type="project" value="InterPro"/>
</dbReference>
<sequence length="501" mass="54751">MSTEFTSQQVEDTKLRAEIDRSLRHPVMFFFTSGAAWLAVSLLLGIIASAKSHSPGFLGDCAIFNYGRVMPAHMSTFIYGWCAQAAFGTMIWLMARLSRQESRKAGFILVAGHVWNLVVAIGTIGILLGGGTGKPWMAFPTGVWPVLLACYAAIGIWSVIAFRVRRGGHVYISQWYILAALFWFPWVFISGNLFVNTFVESGNPVMAAAINAWFRSGLLYLFFTPIAVASAYYIAPKVTGRPVYSYKLALLGFWALAIIGPWAGMQRLMGAPIPVFLQYAGAGAAILFIIPSLAVGVNILKTAGGKQSAIAHSPSLRFTIAGIVGFVATTVTGALLSLPSALKYTQFSIANYGFEILALYGFFSMCMFGAIYFIVPRVTNREWLSSGLIRQHFWLSLYGVVFIGLFCSILGGFMHGYSLEQIGEPLKAAHDRLFPYAVGVTTGWVFVCIASAFFCCHLLLMWLRLGRRSNHPTLLVHGPAHSPHGPEGDIEELEAAGKTVY</sequence>
<feature type="transmembrane region" description="Helical" evidence="2">
    <location>
        <begin position="27"/>
        <end position="48"/>
    </location>
</feature>
<reference evidence="4 5" key="1">
    <citation type="submission" date="2016-11" db="EMBL/GenBank/DDBJ databases">
        <authorList>
            <person name="Jaros S."/>
            <person name="Januszkiewicz K."/>
            <person name="Wedrychowicz H."/>
        </authorList>
    </citation>
    <scope>NUCLEOTIDE SEQUENCE [LARGE SCALE GENOMIC DNA]</scope>
    <source>
        <strain evidence="4 5">DSM 18772</strain>
    </source>
</reference>
<feature type="transmembrane region" description="Helical" evidence="2">
    <location>
        <begin position="246"/>
        <end position="264"/>
    </location>
</feature>
<dbReference type="GO" id="GO:0004129">
    <property type="term" value="F:cytochrome-c oxidase activity"/>
    <property type="evidence" value="ECO:0007669"/>
    <property type="project" value="InterPro"/>
</dbReference>
<feature type="transmembrane region" description="Helical" evidence="2">
    <location>
        <begin position="395"/>
        <end position="414"/>
    </location>
</feature>
<evidence type="ECO:0000313" key="5">
    <source>
        <dbReference type="Proteomes" id="UP000184510"/>
    </source>
</evidence>
<feature type="domain" description="Cytochrome oxidase subunit I profile" evidence="3">
    <location>
        <begin position="191"/>
        <end position="501"/>
    </location>
</feature>
<evidence type="ECO:0000256" key="1">
    <source>
        <dbReference type="ARBA" id="ARBA00022660"/>
    </source>
</evidence>
<dbReference type="EMBL" id="FQYR01000005">
    <property type="protein sequence ID" value="SHK03483.1"/>
    <property type="molecule type" value="Genomic_DNA"/>
</dbReference>
<feature type="transmembrane region" description="Helical" evidence="2">
    <location>
        <begin position="434"/>
        <end position="460"/>
    </location>
</feature>
<keyword evidence="2" id="KW-0472">Membrane</keyword>
<dbReference type="STRING" id="1123071.SAMN02745181_3087"/>
<evidence type="ECO:0000256" key="2">
    <source>
        <dbReference type="SAM" id="Phobius"/>
    </source>
</evidence>
<evidence type="ECO:0000259" key="3">
    <source>
        <dbReference type="PROSITE" id="PS50855"/>
    </source>
</evidence>
<dbReference type="SUPFAM" id="SSF81442">
    <property type="entry name" value="Cytochrome c oxidase subunit I-like"/>
    <property type="match status" value="1"/>
</dbReference>
<feature type="transmembrane region" description="Helical" evidence="2">
    <location>
        <begin position="356"/>
        <end position="375"/>
    </location>
</feature>
<dbReference type="Proteomes" id="UP000184510">
    <property type="component" value="Unassembled WGS sequence"/>
</dbReference>
<proteinExistence type="predicted"/>
<dbReference type="GO" id="GO:0016020">
    <property type="term" value="C:membrane"/>
    <property type="evidence" value="ECO:0007669"/>
    <property type="project" value="InterPro"/>
</dbReference>
<feature type="transmembrane region" description="Helical" evidence="2">
    <location>
        <begin position="142"/>
        <end position="163"/>
    </location>
</feature>
<evidence type="ECO:0000313" key="4">
    <source>
        <dbReference type="EMBL" id="SHK03483.1"/>
    </source>
</evidence>
<feature type="transmembrane region" description="Helical" evidence="2">
    <location>
        <begin position="214"/>
        <end position="234"/>
    </location>
</feature>
<organism evidence="4 5">
    <name type="scientific">Rubritalea squalenifaciens DSM 18772</name>
    <dbReference type="NCBI Taxonomy" id="1123071"/>
    <lineage>
        <taxon>Bacteria</taxon>
        <taxon>Pseudomonadati</taxon>
        <taxon>Verrucomicrobiota</taxon>
        <taxon>Verrucomicrobiia</taxon>
        <taxon>Verrucomicrobiales</taxon>
        <taxon>Rubritaleaceae</taxon>
        <taxon>Rubritalea</taxon>
    </lineage>
</organism>
<dbReference type="GO" id="GO:0009060">
    <property type="term" value="P:aerobic respiration"/>
    <property type="evidence" value="ECO:0007669"/>
    <property type="project" value="InterPro"/>
</dbReference>
<dbReference type="OrthoDB" id="9764568at2"/>
<keyword evidence="2" id="KW-1133">Transmembrane helix</keyword>
<protein>
    <submittedName>
        <fullName evidence="4">Cytochrome c oxidase cbb3-type subunit 1</fullName>
    </submittedName>
</protein>
<feature type="transmembrane region" description="Helical" evidence="2">
    <location>
        <begin position="107"/>
        <end position="130"/>
    </location>
</feature>